<protein>
    <submittedName>
        <fullName evidence="1">Uncharacterized protein</fullName>
    </submittedName>
</protein>
<proteinExistence type="predicted"/>
<gene>
    <name evidence="1" type="ORF">TorRG33x02_132880</name>
</gene>
<dbReference type="InParanoid" id="A0A2P5EZC2"/>
<comment type="caution">
    <text evidence="1">The sequence shown here is derived from an EMBL/GenBank/DDBJ whole genome shotgun (WGS) entry which is preliminary data.</text>
</comment>
<sequence length="54" mass="5995">MDDDDGCSRQSLVGKAFMGLRSWDTPHLEFGTRPEDMNLALAIDGPITVHVLHK</sequence>
<evidence type="ECO:0000313" key="1">
    <source>
        <dbReference type="EMBL" id="PON90882.1"/>
    </source>
</evidence>
<dbReference type="AlphaFoldDB" id="A0A2P5EZC2"/>
<dbReference type="Proteomes" id="UP000237000">
    <property type="component" value="Unassembled WGS sequence"/>
</dbReference>
<accession>A0A2P5EZC2</accession>
<dbReference type="OrthoDB" id="10336220at2759"/>
<reference evidence="2" key="1">
    <citation type="submission" date="2016-06" db="EMBL/GenBank/DDBJ databases">
        <title>Parallel loss of symbiosis genes in relatives of nitrogen-fixing non-legume Parasponia.</title>
        <authorList>
            <person name="Van Velzen R."/>
            <person name="Holmer R."/>
            <person name="Bu F."/>
            <person name="Rutten L."/>
            <person name="Van Zeijl A."/>
            <person name="Liu W."/>
            <person name="Santuari L."/>
            <person name="Cao Q."/>
            <person name="Sharma T."/>
            <person name="Shen D."/>
            <person name="Roswanjaya Y."/>
            <person name="Wardhani T."/>
            <person name="Kalhor M.S."/>
            <person name="Jansen J."/>
            <person name="Van den Hoogen J."/>
            <person name="Gungor B."/>
            <person name="Hartog M."/>
            <person name="Hontelez J."/>
            <person name="Verver J."/>
            <person name="Yang W.-C."/>
            <person name="Schijlen E."/>
            <person name="Repin R."/>
            <person name="Schilthuizen M."/>
            <person name="Schranz E."/>
            <person name="Heidstra R."/>
            <person name="Miyata K."/>
            <person name="Fedorova E."/>
            <person name="Kohlen W."/>
            <person name="Bisseling T."/>
            <person name="Smit S."/>
            <person name="Geurts R."/>
        </authorList>
    </citation>
    <scope>NUCLEOTIDE SEQUENCE [LARGE SCALE GENOMIC DNA]</scope>
    <source>
        <strain evidence="2">cv. RG33-2</strain>
    </source>
</reference>
<name>A0A2P5EZC2_TREOI</name>
<evidence type="ECO:0000313" key="2">
    <source>
        <dbReference type="Proteomes" id="UP000237000"/>
    </source>
</evidence>
<dbReference type="EMBL" id="JXTC01000079">
    <property type="protein sequence ID" value="PON90882.1"/>
    <property type="molecule type" value="Genomic_DNA"/>
</dbReference>
<keyword evidence="2" id="KW-1185">Reference proteome</keyword>
<organism evidence="1 2">
    <name type="scientific">Trema orientale</name>
    <name type="common">Charcoal tree</name>
    <name type="synonym">Celtis orientalis</name>
    <dbReference type="NCBI Taxonomy" id="63057"/>
    <lineage>
        <taxon>Eukaryota</taxon>
        <taxon>Viridiplantae</taxon>
        <taxon>Streptophyta</taxon>
        <taxon>Embryophyta</taxon>
        <taxon>Tracheophyta</taxon>
        <taxon>Spermatophyta</taxon>
        <taxon>Magnoliopsida</taxon>
        <taxon>eudicotyledons</taxon>
        <taxon>Gunneridae</taxon>
        <taxon>Pentapetalae</taxon>
        <taxon>rosids</taxon>
        <taxon>fabids</taxon>
        <taxon>Rosales</taxon>
        <taxon>Cannabaceae</taxon>
        <taxon>Trema</taxon>
    </lineage>
</organism>